<evidence type="ECO:0000313" key="3">
    <source>
        <dbReference type="Proteomes" id="UP000013750"/>
    </source>
</evidence>
<accession>R2XFJ0</accession>
<organism evidence="1 3">
    <name type="scientific">Enterococcus gilvus ATCC BAA-350</name>
    <dbReference type="NCBI Taxonomy" id="1158614"/>
    <lineage>
        <taxon>Bacteria</taxon>
        <taxon>Bacillati</taxon>
        <taxon>Bacillota</taxon>
        <taxon>Bacilli</taxon>
        <taxon>Lactobacillales</taxon>
        <taxon>Enterococcaceae</taxon>
        <taxon>Enterococcus</taxon>
    </lineage>
</organism>
<comment type="caution">
    <text evidence="1">The sequence shown here is derived from an EMBL/GenBank/DDBJ whole genome shotgun (WGS) entry which is preliminary data.</text>
</comment>
<dbReference type="eggNOG" id="ENOG5031V8B">
    <property type="taxonomic scope" value="Bacteria"/>
</dbReference>
<gene>
    <name evidence="2" type="ORF">I592_00421</name>
    <name evidence="1" type="ORF">UKC_03541</name>
</gene>
<proteinExistence type="predicted"/>
<dbReference type="EMBL" id="ASWH01000001">
    <property type="protein sequence ID" value="EOW81136.1"/>
    <property type="molecule type" value="Genomic_DNA"/>
</dbReference>
<dbReference type="EMBL" id="AJDQ01000012">
    <property type="protein sequence ID" value="EOI53589.1"/>
    <property type="molecule type" value="Genomic_DNA"/>
</dbReference>
<evidence type="ECO:0000313" key="2">
    <source>
        <dbReference type="EMBL" id="EOW81136.1"/>
    </source>
</evidence>
<evidence type="ECO:0000313" key="1">
    <source>
        <dbReference type="EMBL" id="EOI53589.1"/>
    </source>
</evidence>
<evidence type="ECO:0000313" key="4">
    <source>
        <dbReference type="Proteomes" id="UP000014160"/>
    </source>
</evidence>
<dbReference type="OrthoDB" id="1842465at2"/>
<reference evidence="1 3" key="1">
    <citation type="submission" date="2013-02" db="EMBL/GenBank/DDBJ databases">
        <title>The Genome Sequence of Enterococcus gilvus ATCC BAA-350.</title>
        <authorList>
            <consortium name="The Broad Institute Genome Sequencing Platform"/>
            <consortium name="The Broad Institute Genome Sequencing Center for Infectious Disease"/>
            <person name="Earl A.M."/>
            <person name="Gilmore M.S."/>
            <person name="Lebreton F."/>
            <person name="Walker B."/>
            <person name="Young S.K."/>
            <person name="Zeng Q."/>
            <person name="Gargeya S."/>
            <person name="Fitzgerald M."/>
            <person name="Haas B."/>
            <person name="Abouelleil A."/>
            <person name="Alvarado L."/>
            <person name="Arachchi H.M."/>
            <person name="Berlin A.M."/>
            <person name="Chapman S.B."/>
            <person name="Dewar J."/>
            <person name="Goldberg J."/>
            <person name="Griggs A."/>
            <person name="Gujja S."/>
            <person name="Hansen M."/>
            <person name="Howarth C."/>
            <person name="Imamovic A."/>
            <person name="Larimer J."/>
            <person name="McCowan C."/>
            <person name="Murphy C."/>
            <person name="Neiman D."/>
            <person name="Pearson M."/>
            <person name="Priest M."/>
            <person name="Roberts A."/>
            <person name="Saif S."/>
            <person name="Shea T."/>
            <person name="Sisk P."/>
            <person name="Sykes S."/>
            <person name="Wortman J."/>
            <person name="Nusbaum C."/>
            <person name="Birren B."/>
        </authorList>
    </citation>
    <scope>NUCLEOTIDE SEQUENCE [LARGE SCALE GENOMIC DNA]</scope>
    <source>
        <strain evidence="1 3">ATCC BAA-350</strain>
    </source>
</reference>
<dbReference type="HOGENOM" id="CLU_092022_1_0_9"/>
<dbReference type="PATRIC" id="fig|1158614.3.peg.3521"/>
<evidence type="ECO:0008006" key="5">
    <source>
        <dbReference type="Google" id="ProtNLM"/>
    </source>
</evidence>
<protein>
    <recommendedName>
        <fullName evidence="5">IrrE N-terminal-like domain-containing protein</fullName>
    </recommendedName>
</protein>
<keyword evidence="4" id="KW-1185">Reference proteome</keyword>
<dbReference type="RefSeq" id="WP_010781885.1">
    <property type="nucleotide sequence ID" value="NZ_ASWH01000001.1"/>
</dbReference>
<dbReference type="AlphaFoldDB" id="R2XFJ0"/>
<name>R2XFJ0_9ENTE</name>
<sequence>MDYFSDEFLAYLELKQDMLFHKIPSEDLWHYLEKSLAIGKSFASKSKSKDIFALYEDNEIEIKEEKHDGVFYKVQMRAQFESDRKGNHLVYLYEKSIVQLAEANHLGLKEMKRIILSHEYFHYLEEKGRTHVYDQFAPIESAKILGISRKAHIRRTSEIAANAFAKYLLNLSHLPSFYDYQYLLKTNQITLQDIEEEHDQFKALIRKQVIG</sequence>
<dbReference type="Proteomes" id="UP000013750">
    <property type="component" value="Unassembled WGS sequence"/>
</dbReference>
<dbReference type="Proteomes" id="UP000014160">
    <property type="component" value="Unassembled WGS sequence"/>
</dbReference>
<reference evidence="2 4" key="2">
    <citation type="submission" date="2013-03" db="EMBL/GenBank/DDBJ databases">
        <title>The Genome Sequence of Enterococcus gilvus ATCC BAA-350 (PacBio/Illumina hybrid assembly).</title>
        <authorList>
            <consortium name="The Broad Institute Genomics Platform"/>
            <consortium name="The Broad Institute Genome Sequencing Center for Infectious Disease"/>
            <person name="Earl A."/>
            <person name="Russ C."/>
            <person name="Gilmore M."/>
            <person name="Surin D."/>
            <person name="Walker B."/>
            <person name="Young S."/>
            <person name="Zeng Q."/>
            <person name="Gargeya S."/>
            <person name="Fitzgerald M."/>
            <person name="Haas B."/>
            <person name="Abouelleil A."/>
            <person name="Allen A.W."/>
            <person name="Alvarado L."/>
            <person name="Arachchi H.M."/>
            <person name="Berlin A.M."/>
            <person name="Chapman S.B."/>
            <person name="Gainer-Dewar J."/>
            <person name="Goldberg J."/>
            <person name="Griggs A."/>
            <person name="Gujja S."/>
            <person name="Hansen M."/>
            <person name="Howarth C."/>
            <person name="Imamovic A."/>
            <person name="Ireland A."/>
            <person name="Larimer J."/>
            <person name="McCowan C."/>
            <person name="Murphy C."/>
            <person name="Pearson M."/>
            <person name="Poon T.W."/>
            <person name="Priest M."/>
            <person name="Roberts A."/>
            <person name="Saif S."/>
            <person name="Shea T."/>
            <person name="Sisk P."/>
            <person name="Sykes S."/>
            <person name="Wortman J."/>
            <person name="Nusbaum C."/>
            <person name="Birren B."/>
        </authorList>
    </citation>
    <scope>NUCLEOTIDE SEQUENCE [LARGE SCALE GENOMIC DNA]</scope>
    <source>
        <strain evidence="2 4">ATCC BAA-350</strain>
    </source>
</reference>